<comment type="caution">
    <text evidence="1">The sequence shown here is derived from an EMBL/GenBank/DDBJ whole genome shotgun (WGS) entry which is preliminary data.</text>
</comment>
<dbReference type="EMBL" id="JADBEF010000001">
    <property type="protein sequence ID" value="MBE1557610.1"/>
    <property type="molecule type" value="Genomic_DNA"/>
</dbReference>
<proteinExistence type="predicted"/>
<evidence type="ECO:0008006" key="3">
    <source>
        <dbReference type="Google" id="ProtNLM"/>
    </source>
</evidence>
<sequence>MLLRLVYLTVTTVFAFMRLLPESDRDKEIEILVLRHQVAVLQRQVAKPALTPGDRFLLAGLLGHLSMDKLRHLTLLVRPETILRWHRDLLRRGHSAACTPRRRGRPRTISSIRLLVLRLARENPSWGYRRIHGELAALAITVAASTVWEP</sequence>
<accession>A0ABR9K731</accession>
<reference evidence="1 2" key="1">
    <citation type="submission" date="2020-10" db="EMBL/GenBank/DDBJ databases">
        <title>Sequencing the genomes of 1000 actinobacteria strains.</title>
        <authorList>
            <person name="Klenk H.-P."/>
        </authorList>
    </citation>
    <scope>NUCLEOTIDE SEQUENCE [LARGE SCALE GENOMIC DNA]</scope>
    <source>
        <strain evidence="1 2">DSM 43748</strain>
    </source>
</reference>
<dbReference type="RefSeq" id="WP_225958407.1">
    <property type="nucleotide sequence ID" value="NZ_BAAASY010000019.1"/>
</dbReference>
<name>A0ABR9K731_9ACTN</name>
<evidence type="ECO:0000313" key="2">
    <source>
        <dbReference type="Proteomes" id="UP000661607"/>
    </source>
</evidence>
<gene>
    <name evidence="1" type="ORF">H4W81_000389</name>
</gene>
<protein>
    <recommendedName>
        <fullName evidence="3">Integrase</fullName>
    </recommendedName>
</protein>
<evidence type="ECO:0000313" key="1">
    <source>
        <dbReference type="EMBL" id="MBE1557610.1"/>
    </source>
</evidence>
<organism evidence="1 2">
    <name type="scientific">Nonomuraea africana</name>
    <dbReference type="NCBI Taxonomy" id="46171"/>
    <lineage>
        <taxon>Bacteria</taxon>
        <taxon>Bacillati</taxon>
        <taxon>Actinomycetota</taxon>
        <taxon>Actinomycetes</taxon>
        <taxon>Streptosporangiales</taxon>
        <taxon>Streptosporangiaceae</taxon>
        <taxon>Nonomuraea</taxon>
    </lineage>
</organism>
<keyword evidence="2" id="KW-1185">Reference proteome</keyword>
<dbReference type="Proteomes" id="UP000661607">
    <property type="component" value="Unassembled WGS sequence"/>
</dbReference>